<name>A0A674I515_9SAUR</name>
<evidence type="ECO:0000313" key="1">
    <source>
        <dbReference type="Ensembl" id="ENSTMTP00000002967.1"/>
    </source>
</evidence>
<protein>
    <submittedName>
        <fullName evidence="1">Uncharacterized protein</fullName>
    </submittedName>
</protein>
<organism evidence="1 2">
    <name type="scientific">Terrapene triunguis</name>
    <name type="common">Three-toed box turtle</name>
    <dbReference type="NCBI Taxonomy" id="2587831"/>
    <lineage>
        <taxon>Eukaryota</taxon>
        <taxon>Metazoa</taxon>
        <taxon>Chordata</taxon>
        <taxon>Craniata</taxon>
        <taxon>Vertebrata</taxon>
        <taxon>Euteleostomi</taxon>
        <taxon>Archelosauria</taxon>
        <taxon>Testudinata</taxon>
        <taxon>Testudines</taxon>
        <taxon>Cryptodira</taxon>
        <taxon>Durocryptodira</taxon>
        <taxon>Testudinoidea</taxon>
        <taxon>Emydidae</taxon>
        <taxon>Terrapene</taxon>
    </lineage>
</organism>
<dbReference type="Proteomes" id="UP000472274">
    <property type="component" value="Unplaced"/>
</dbReference>
<reference evidence="1" key="1">
    <citation type="submission" date="2025-08" db="UniProtKB">
        <authorList>
            <consortium name="Ensembl"/>
        </authorList>
    </citation>
    <scope>IDENTIFICATION</scope>
</reference>
<proteinExistence type="predicted"/>
<keyword evidence="2" id="KW-1185">Reference proteome</keyword>
<accession>A0A674I515</accession>
<reference evidence="1" key="2">
    <citation type="submission" date="2025-09" db="UniProtKB">
        <authorList>
            <consortium name="Ensembl"/>
        </authorList>
    </citation>
    <scope>IDENTIFICATION</scope>
</reference>
<evidence type="ECO:0000313" key="2">
    <source>
        <dbReference type="Proteomes" id="UP000472274"/>
    </source>
</evidence>
<dbReference type="InParanoid" id="A0A674I515"/>
<dbReference type="Ensembl" id="ENSTMTT00000003083.1">
    <property type="protein sequence ID" value="ENSTMTP00000002967.1"/>
    <property type="gene ID" value="ENSTMTG00000002274.1"/>
</dbReference>
<sequence length="104" mass="11321">MPTQLPGEKLDAMYDSAPEPTQPVRVRQTACYIILAVLLPRVLFSLRPALPTDKMWISPLLAAGSHSSSMLSSSITYSISTKVCVVGLKVPTLLMTHGFQYNAT</sequence>
<dbReference type="AlphaFoldDB" id="A0A674I515"/>